<evidence type="ECO:0000256" key="4">
    <source>
        <dbReference type="ARBA" id="ARBA00022490"/>
    </source>
</evidence>
<dbReference type="SUPFAM" id="SSF56042">
    <property type="entry name" value="PurM C-terminal domain-like"/>
    <property type="match status" value="2"/>
</dbReference>
<feature type="active site" evidence="14">
    <location>
        <position position="1281"/>
    </location>
</feature>
<dbReference type="InterPro" id="IPR029062">
    <property type="entry name" value="Class_I_gatase-like"/>
</dbReference>
<feature type="binding site" evidence="14">
    <location>
        <position position="731"/>
    </location>
    <ligand>
        <name>Mg(2+)</name>
        <dbReference type="ChEBI" id="CHEBI:18420"/>
    </ligand>
</feature>
<feature type="domain" description="PurM-like C-terminal" evidence="15">
    <location>
        <begin position="852"/>
        <end position="979"/>
    </location>
</feature>
<dbReference type="GO" id="GO:0004642">
    <property type="term" value="F:phosphoribosylformylglycinamidine synthase activity"/>
    <property type="evidence" value="ECO:0007669"/>
    <property type="project" value="UniProtKB-UniRule"/>
</dbReference>
<dbReference type="SUPFAM" id="SSF82697">
    <property type="entry name" value="PurS-like"/>
    <property type="match status" value="1"/>
</dbReference>
<evidence type="ECO:0000256" key="5">
    <source>
        <dbReference type="ARBA" id="ARBA00022598"/>
    </source>
</evidence>
<dbReference type="CDD" id="cd02203">
    <property type="entry name" value="PurL_repeat1"/>
    <property type="match status" value="1"/>
</dbReference>
<evidence type="ECO:0000256" key="11">
    <source>
        <dbReference type="ARBA" id="ARBA00022962"/>
    </source>
</evidence>
<dbReference type="Gene3D" id="1.10.8.750">
    <property type="entry name" value="Phosphoribosylformylglycinamidine synthase, linker domain"/>
    <property type="match status" value="1"/>
</dbReference>
<dbReference type="Gene3D" id="3.90.650.10">
    <property type="entry name" value="PurM-like C-terminal domain"/>
    <property type="match status" value="2"/>
</dbReference>
<keyword evidence="11 14" id="KW-0315">Glutamine amidotransferase</keyword>
<evidence type="ECO:0000256" key="12">
    <source>
        <dbReference type="ARBA" id="ARBA00052585"/>
    </source>
</evidence>
<dbReference type="InterPro" id="IPR010918">
    <property type="entry name" value="PurM-like_C_dom"/>
</dbReference>
<dbReference type="HAMAP" id="MF_00419">
    <property type="entry name" value="PurL_1"/>
    <property type="match status" value="1"/>
</dbReference>
<dbReference type="FunFam" id="3.40.50.880:FF:000008">
    <property type="entry name" value="Phosphoribosylformylglycinamidine synthase"/>
    <property type="match status" value="1"/>
</dbReference>
<dbReference type="PANTHER" id="PTHR10099">
    <property type="entry name" value="PHOSPHORIBOSYLFORMYLGLYCINAMIDINE SYNTHASE"/>
    <property type="match status" value="1"/>
</dbReference>
<keyword evidence="8 14" id="KW-0658">Purine biosynthesis</keyword>
<dbReference type="InterPro" id="IPR036604">
    <property type="entry name" value="PurS-like_sf"/>
</dbReference>
<feature type="domain" description="Phosphoribosylformylglycinamidine synthase N-terminal" evidence="17">
    <location>
        <begin position="35"/>
        <end position="152"/>
    </location>
</feature>
<dbReference type="FunFam" id="1.10.8.750:FF:000002">
    <property type="entry name" value="Phosphoribosylformylglycinamidine synthase"/>
    <property type="match status" value="1"/>
</dbReference>
<evidence type="ECO:0000256" key="6">
    <source>
        <dbReference type="ARBA" id="ARBA00022723"/>
    </source>
</evidence>
<dbReference type="SUPFAM" id="SSF109736">
    <property type="entry name" value="FGAM synthase PurL, linker domain"/>
    <property type="match status" value="1"/>
</dbReference>
<dbReference type="NCBIfam" id="TIGR01735">
    <property type="entry name" value="FGAM_synt"/>
    <property type="match status" value="1"/>
</dbReference>
<organism evidence="19 20">
    <name type="scientific">Halomonas shengliensis</name>
    <dbReference type="NCBI Taxonomy" id="419597"/>
    <lineage>
        <taxon>Bacteria</taxon>
        <taxon>Pseudomonadati</taxon>
        <taxon>Pseudomonadota</taxon>
        <taxon>Gammaproteobacteria</taxon>
        <taxon>Oceanospirillales</taxon>
        <taxon>Halomonadaceae</taxon>
        <taxon>Halomonas</taxon>
    </lineage>
</organism>
<reference evidence="20" key="1">
    <citation type="submission" date="2016-10" db="EMBL/GenBank/DDBJ databases">
        <authorList>
            <person name="Varghese N."/>
            <person name="Submissions S."/>
        </authorList>
    </citation>
    <scope>NUCLEOTIDE SEQUENCE [LARGE SCALE GENOMIC DNA]</scope>
    <source>
        <strain evidence="20">CGMCC 1.6444</strain>
    </source>
</reference>
<comment type="subunit">
    <text evidence="14">Monomer.</text>
</comment>
<protein>
    <recommendedName>
        <fullName evidence="14">Phosphoribosylformylglycinamidine synthase</fullName>
        <shortName evidence="14">FGAM synthase</shortName>
        <shortName evidence="14">FGAMS</shortName>
        <ecNumber evidence="14">6.3.5.3</ecNumber>
    </recommendedName>
    <alternativeName>
        <fullName evidence="14">Formylglycinamide ribonucleotide amidotransferase</fullName>
        <shortName evidence="14">FGAR amidotransferase</shortName>
        <shortName evidence="14">FGAR-AT</shortName>
    </alternativeName>
</protein>
<gene>
    <name evidence="14" type="primary">purL</name>
    <name evidence="19" type="ORF">SAMN04487957_11232</name>
</gene>
<dbReference type="NCBIfam" id="NF003672">
    <property type="entry name" value="PRK05297.1"/>
    <property type="match status" value="1"/>
</dbReference>
<feature type="binding site" evidence="14">
    <location>
        <position position="727"/>
    </location>
    <ligand>
        <name>Mg(2+)</name>
        <dbReference type="ChEBI" id="CHEBI:18420"/>
    </ligand>
</feature>
<dbReference type="Pfam" id="PF02769">
    <property type="entry name" value="AIRS_C"/>
    <property type="match status" value="2"/>
</dbReference>
<comment type="function">
    <text evidence="13 14">Phosphoribosylformylglycinamidine synthase involved in the purines biosynthetic pathway. Catalyzes the ATP-dependent conversion of formylglycinamide ribonucleotide (FGAR) and glutamine to yield formylglycinamidine ribonucleotide (FGAM) and glutamate.</text>
</comment>
<dbReference type="EC" id="6.3.5.3" evidence="14"/>
<evidence type="ECO:0000259" key="18">
    <source>
        <dbReference type="Pfam" id="PF22689"/>
    </source>
</evidence>
<keyword evidence="10 14" id="KW-0460">Magnesium</keyword>
<dbReference type="GO" id="GO:0046872">
    <property type="term" value="F:metal ion binding"/>
    <property type="evidence" value="ECO:0007669"/>
    <property type="project" value="UniProtKB-KW"/>
</dbReference>
<comment type="subcellular location">
    <subcellularLocation>
        <location evidence="1 14">Cytoplasm</location>
    </subcellularLocation>
</comment>
<dbReference type="CDD" id="cd02204">
    <property type="entry name" value="PurL_repeat2"/>
    <property type="match status" value="1"/>
</dbReference>
<dbReference type="SMART" id="SM01211">
    <property type="entry name" value="GATase_5"/>
    <property type="match status" value="1"/>
</dbReference>
<dbReference type="Pfam" id="PF18076">
    <property type="entry name" value="FGAR-AT_N"/>
    <property type="match status" value="1"/>
</dbReference>
<dbReference type="UniPathway" id="UPA00074">
    <property type="reaction ID" value="UER00128"/>
</dbReference>
<dbReference type="GO" id="GO:0006189">
    <property type="term" value="P:'de novo' IMP biosynthetic process"/>
    <property type="evidence" value="ECO:0007669"/>
    <property type="project" value="UniProtKB-UniRule"/>
</dbReference>
<evidence type="ECO:0000256" key="7">
    <source>
        <dbReference type="ARBA" id="ARBA00022741"/>
    </source>
</evidence>
<dbReference type="EMBL" id="FNIV01000012">
    <property type="protein sequence ID" value="SDO79501.1"/>
    <property type="molecule type" value="Genomic_DNA"/>
</dbReference>
<dbReference type="FunFam" id="3.30.1330.10:FF:000005">
    <property type="entry name" value="Phosphoribosylformylglycinamidine synthase"/>
    <property type="match status" value="1"/>
</dbReference>
<evidence type="ECO:0000256" key="1">
    <source>
        <dbReference type="ARBA" id="ARBA00004496"/>
    </source>
</evidence>
<dbReference type="PANTHER" id="PTHR10099:SF1">
    <property type="entry name" value="PHOSPHORIBOSYLFORMYLGLYCINAMIDINE SYNTHASE"/>
    <property type="match status" value="1"/>
</dbReference>
<evidence type="ECO:0000256" key="14">
    <source>
        <dbReference type="HAMAP-Rule" id="MF_00419"/>
    </source>
</evidence>
<comment type="pathway">
    <text evidence="2 14">Purine metabolism; IMP biosynthesis via de novo pathway; 5-amino-1-(5-phospho-D-ribosyl)imidazole from N(2)-formyl-N(1)-(5-phospho-D-ribosyl)glycinamide: step 1/2.</text>
</comment>
<comment type="catalytic activity">
    <reaction evidence="12 14">
        <text>N(2)-formyl-N(1)-(5-phospho-beta-D-ribosyl)glycinamide + L-glutamine + ATP + H2O = 2-formamido-N(1)-(5-O-phospho-beta-D-ribosyl)acetamidine + L-glutamate + ADP + phosphate + H(+)</text>
        <dbReference type="Rhea" id="RHEA:17129"/>
        <dbReference type="ChEBI" id="CHEBI:15377"/>
        <dbReference type="ChEBI" id="CHEBI:15378"/>
        <dbReference type="ChEBI" id="CHEBI:29985"/>
        <dbReference type="ChEBI" id="CHEBI:30616"/>
        <dbReference type="ChEBI" id="CHEBI:43474"/>
        <dbReference type="ChEBI" id="CHEBI:58359"/>
        <dbReference type="ChEBI" id="CHEBI:147286"/>
        <dbReference type="ChEBI" id="CHEBI:147287"/>
        <dbReference type="ChEBI" id="CHEBI:456216"/>
        <dbReference type="EC" id="6.3.5.3"/>
    </reaction>
</comment>
<dbReference type="InterPro" id="IPR036676">
    <property type="entry name" value="PurM-like_C_sf"/>
</dbReference>
<evidence type="ECO:0000256" key="13">
    <source>
        <dbReference type="ARBA" id="ARBA00057317"/>
    </source>
</evidence>
<evidence type="ECO:0000256" key="2">
    <source>
        <dbReference type="ARBA" id="ARBA00004920"/>
    </source>
</evidence>
<evidence type="ECO:0000259" key="15">
    <source>
        <dbReference type="Pfam" id="PF02769"/>
    </source>
</evidence>
<dbReference type="CDD" id="cd01740">
    <property type="entry name" value="GATase1_FGAR_AT"/>
    <property type="match status" value="1"/>
</dbReference>
<dbReference type="SUPFAM" id="SSF52317">
    <property type="entry name" value="Class I glutamine amidotransferase-like"/>
    <property type="match status" value="1"/>
</dbReference>
<dbReference type="Gene3D" id="3.30.1330.10">
    <property type="entry name" value="PurM-like, N-terminal domain"/>
    <property type="match status" value="2"/>
</dbReference>
<dbReference type="FunFam" id="3.90.650.10:FF:000002">
    <property type="entry name" value="Phosphoribosylformylglycinamidine synthase"/>
    <property type="match status" value="1"/>
</dbReference>
<keyword evidence="6 14" id="KW-0479">Metal-binding</keyword>
<dbReference type="SUPFAM" id="SSF55326">
    <property type="entry name" value="PurM N-terminal domain-like"/>
    <property type="match status" value="2"/>
</dbReference>
<feature type="binding site" evidence="14">
    <location>
        <position position="906"/>
    </location>
    <ligand>
        <name>ATP</name>
        <dbReference type="ChEBI" id="CHEBI:30616"/>
    </ligand>
</feature>
<evidence type="ECO:0000256" key="3">
    <source>
        <dbReference type="ARBA" id="ARBA00008608"/>
    </source>
</evidence>
<evidence type="ECO:0000256" key="8">
    <source>
        <dbReference type="ARBA" id="ARBA00022755"/>
    </source>
</evidence>
<feature type="binding site" evidence="14">
    <location>
        <position position="688"/>
    </location>
    <ligand>
        <name>Mg(2+)</name>
        <dbReference type="ChEBI" id="CHEBI:18420"/>
    </ligand>
</feature>
<dbReference type="Pfam" id="PF22689">
    <property type="entry name" value="FGAR-AT_PurM_N-like"/>
    <property type="match status" value="1"/>
</dbReference>
<evidence type="ECO:0000259" key="16">
    <source>
        <dbReference type="Pfam" id="PF18072"/>
    </source>
</evidence>
<feature type="binding site" evidence="14">
    <location>
        <begin position="315"/>
        <end position="326"/>
    </location>
    <ligand>
        <name>ATP</name>
        <dbReference type="ChEBI" id="CHEBI:30616"/>
    </ligand>
</feature>
<dbReference type="InterPro" id="IPR055181">
    <property type="entry name" value="FGAR-AT_PurM_N-like"/>
</dbReference>
<dbReference type="Gene3D" id="3.40.50.880">
    <property type="match status" value="1"/>
</dbReference>
<feature type="active site" evidence="14">
    <location>
        <position position="1283"/>
    </location>
</feature>
<name>A0A1H0MGM5_9GAMM</name>
<sequence>MLELRGAPALSAFRHAKLLAALHDAVGDVAALSAEYVHFVDHDGELSDDEAAVLARLLDYGAHQGLSEASGEGQLFLVVPRIGTQSPWSSKATDIAHSCGLAKIRRIERGIAYRVKLKGMLSEKAFARIESTLHDRMTETVLSDASDAAKLFERHQPAPLGSVDILEGGREALATANVELGLALAEDEVDYLVEAFRDLGRNPTDVELMMFAQANSEHCRHKIFNADWVIDGEAQPLSLFKMIKNTHQASPGKILSAYSDNAAVIEGATAPRFFAAPLTGRADERARYAAVEEPIQILMKVETHNHPTAIAPHPGAATGAGGEIRDEGATGIGGKPKAGLTGFTVSNLRIPEFVQPWEAFDYGKPERIVSALEIMLEGPIGGAAFNNEFGRPNLAGVFRTYEQDVLGPNGIERRGFHKPIMLAGGYGNIRDGHVQKGEIPVGGKLIVMGGPAMLIGLGGGAASSMASGASSADLDFASVQRGNPEIERRAQEVIDRCWALGEANPIRFIHDVGAGGLSNALPELVKDGERGGLFDLRAVPNAEPGMSPLEIWCNEAQERYVLAVAAEDLDTFDALCARERCPYAVVGEATEAHHLAVRDGHFESQPVDLPMSVLFGKPPKMTREFARQATEMPGVMLDNLDLREAMDRVLRLPAVASKSFLITIGDRSITGQVARDQMVGPWQVPVADVAVTTASFDTHAGEAMAMGERPPVALIDPAASARLAVAEAITNLAAAPIAALGDIKLSANWMSAADHPGENQALYDAVHAVGMELCPALGIAIPVGKDSMSMRTAWQEENGSGEGKGEVEEKSVTAPLSLTVTGFAPVTDALQTLTPQINLEQDESDLILIDLGEGQNRLGGSALAQVYGQVGDACPDLDDPEDLKAFFAVIQGLNAEGKLLAYHDRSDGGLLVTLLEMAFAAHAGLEIKLDWLVDEPVEAFNALFAEELGAVIQVNREHTEEVLAQFAAAGIETCGVIARPRYDDQVRVTLFEEPLLETTRLLAQRTWAETSYRLQALRDNPECAKSEFDGLLDDRDPGLSAQPSFDVDEDIAAPYLNLTRPAVAVLREQGVNGQVEMAWAFDRAGFEAVDVHMSDILEGRIGLESFKGLVACGGFSYGDVLGAGGGWAKSVLFNARAREQFAGFFTRDDSFSLGVCNGCQMLAQLKELIPGAEAWPHFVRNESEQFEARVAMVQVEQSPSILLAGMEGSRLPIAVAHGEGRAEFRDSAHLRRMQGGGQVALRFVDNHGQVTTRYPANPNGSPSGITGLTTPDGRVTIMMPHPERVVRAVTNSWRPAEWTRDGAWLRLFRNARVWVD</sequence>
<keyword evidence="20" id="KW-1185">Reference proteome</keyword>
<dbReference type="STRING" id="419597.SAMN04487957_11232"/>
<feature type="binding site" evidence="14">
    <location>
        <position position="904"/>
    </location>
    <ligand>
        <name>Mg(2+)</name>
        <dbReference type="ChEBI" id="CHEBI:18420"/>
    </ligand>
</feature>
<comment type="caution">
    <text evidence="14">Lacks conserved residue(s) required for the propagation of feature annotation.</text>
</comment>
<dbReference type="PROSITE" id="PS51273">
    <property type="entry name" value="GATASE_TYPE_1"/>
    <property type="match status" value="1"/>
</dbReference>
<keyword evidence="9 14" id="KW-0067">ATP-binding</keyword>
<dbReference type="Proteomes" id="UP000199075">
    <property type="component" value="Unassembled WGS sequence"/>
</dbReference>
<dbReference type="InterPro" id="IPR041609">
    <property type="entry name" value="PurL_linker"/>
</dbReference>
<proteinExistence type="inferred from homology"/>
<feature type="binding site" evidence="14">
    <location>
        <position position="687"/>
    </location>
    <ligand>
        <name>ATP</name>
        <dbReference type="ChEBI" id="CHEBI:30616"/>
    </ligand>
</feature>
<evidence type="ECO:0000256" key="9">
    <source>
        <dbReference type="ARBA" id="ARBA00022840"/>
    </source>
</evidence>
<keyword evidence="7 14" id="KW-0547">Nucleotide-binding</keyword>
<dbReference type="InterPro" id="IPR040707">
    <property type="entry name" value="FGAR-AT_N"/>
</dbReference>
<keyword evidence="4 14" id="KW-0963">Cytoplasm</keyword>
<evidence type="ECO:0000256" key="10">
    <source>
        <dbReference type="ARBA" id="ARBA00022842"/>
    </source>
</evidence>
<feature type="domain" description="FGAR-AT PurM N-terminal-like" evidence="18">
    <location>
        <begin position="657"/>
        <end position="825"/>
    </location>
</feature>
<feature type="domain" description="Phosphoribosylformylglycinamidine synthase linker" evidence="16">
    <location>
        <begin position="173"/>
        <end position="222"/>
    </location>
</feature>
<dbReference type="InterPro" id="IPR010073">
    <property type="entry name" value="PurL_large"/>
</dbReference>
<feature type="domain" description="PurM-like C-terminal" evidence="15">
    <location>
        <begin position="441"/>
        <end position="598"/>
    </location>
</feature>
<dbReference type="RefSeq" id="WP_089680653.1">
    <property type="nucleotide sequence ID" value="NZ_FNIV01000012.1"/>
</dbReference>
<dbReference type="Pfam" id="PF13507">
    <property type="entry name" value="GATase_5"/>
    <property type="match status" value="1"/>
</dbReference>
<feature type="active site" description="Nucleophile" evidence="14">
    <location>
        <position position="1156"/>
    </location>
</feature>
<accession>A0A1H0MGM5</accession>
<dbReference type="GO" id="GO:0005737">
    <property type="term" value="C:cytoplasm"/>
    <property type="evidence" value="ECO:0007669"/>
    <property type="project" value="UniProtKB-SubCell"/>
</dbReference>
<dbReference type="GO" id="GO:0005524">
    <property type="term" value="F:ATP binding"/>
    <property type="evidence" value="ECO:0007669"/>
    <property type="project" value="UniProtKB-UniRule"/>
</dbReference>
<dbReference type="Pfam" id="PF18072">
    <property type="entry name" value="FGAR-AT_linker"/>
    <property type="match status" value="1"/>
</dbReference>
<dbReference type="InterPro" id="IPR036921">
    <property type="entry name" value="PurM-like_N_sf"/>
</dbReference>
<evidence type="ECO:0000313" key="19">
    <source>
        <dbReference type="EMBL" id="SDO79501.1"/>
    </source>
</evidence>
<dbReference type="FunFam" id="3.30.1330.10:FF:000002">
    <property type="entry name" value="Phosphoribosylformylglycinamidine synthase"/>
    <property type="match status" value="1"/>
</dbReference>
<keyword evidence="5 14" id="KW-0436">Ligase</keyword>
<evidence type="ECO:0000259" key="17">
    <source>
        <dbReference type="Pfam" id="PF18076"/>
    </source>
</evidence>
<dbReference type="OrthoDB" id="9804441at2"/>
<comment type="similarity">
    <text evidence="3 14">In the N-terminal section; belongs to the FGAMS family.</text>
</comment>
<evidence type="ECO:0000313" key="20">
    <source>
        <dbReference type="Proteomes" id="UP000199075"/>
    </source>
</evidence>